<dbReference type="Pfam" id="PF25183">
    <property type="entry name" value="OMP_b-brl_4"/>
    <property type="match status" value="2"/>
</dbReference>
<organism evidence="6 7">
    <name type="scientific">Paraglaciecola algarum</name>
    <dbReference type="NCBI Taxonomy" id="3050085"/>
    <lineage>
        <taxon>Bacteria</taxon>
        <taxon>Pseudomonadati</taxon>
        <taxon>Pseudomonadota</taxon>
        <taxon>Gammaproteobacteria</taxon>
        <taxon>Alteromonadales</taxon>
        <taxon>Alteromonadaceae</taxon>
        <taxon>Paraglaciecola</taxon>
    </lineage>
</organism>
<dbReference type="Gene3D" id="2.40.170.20">
    <property type="entry name" value="TonB-dependent receptor, beta-barrel domain"/>
    <property type="match status" value="1"/>
</dbReference>
<dbReference type="Gene3D" id="2.60.40.1120">
    <property type="entry name" value="Carboxypeptidase-like, regulatory domain"/>
    <property type="match status" value="1"/>
</dbReference>
<evidence type="ECO:0000313" key="6">
    <source>
        <dbReference type="EMBL" id="MCF2949512.1"/>
    </source>
</evidence>
<feature type="signal peptide" evidence="4">
    <location>
        <begin position="1"/>
        <end position="26"/>
    </location>
</feature>
<evidence type="ECO:0000256" key="4">
    <source>
        <dbReference type="SAM" id="SignalP"/>
    </source>
</evidence>
<proteinExistence type="predicted"/>
<keyword evidence="4" id="KW-0732">Signal</keyword>
<name>A0ABS9D964_9ALTE</name>
<sequence>MLKNNKLNRIAMAVALSVGLSSAAMAQETSSSITGTITGPQGNPAAGTKVTITHVPSGSTKTTTVNGAGQFSAKGLRVGGPYSISFDSNQFADKVVDDVFLQLGEVPSLNLTLSNDDVERISVVGSAMGSVEFGTTSPGSTFDITDLQQAATADRDIKDLVRIDPRISIAEANGDEAIICGGNNPRFSSLTVDGVRMNDSFGLNFNGYPTIRMPFSFDAIDQVAVEIAPFDVQYGGFTGCNINAVTKSGTNEVHGGVFFDYTSDALQGDEIAGEKVDLGDFDVKRYGFNIGAPLIKDKLFVFAAYEKLEGAQIFTYEALNNGAVSMDEVNRAIQIANDVYGYDAGGLPTSAPVEDEKLLVKLDWNINDSHRAALVYNYNDGFLIDQSDESSSRVTLSNHFYKKGATLDAVVASLYSDWTDDFSTEVRIGHTKLDNLQQSVDEASGFAEVQIGSLDGFGTIYLGPDDSRQSNDLDWDSTTLKVAGTYYLDDHTITGGYEYESLSVFNLFMQHTIGEYRFGGDRTRNSSDGTSGLDDFESGIVDDIYYNNSAGTNNPDDAAASFSYATHALYVQDEWSLDDLTLQFGLRYDWITSSDKPNYNQEFEDRYGYSNQNTFDGEGVLQPRVGFNYAMSDSFELRGGVGLYQGGNPNVWLSNSFSNDGITNIDTLRRDVQILAADGTPLPGLISGDGRAIYNPLNEQVQEVADNNPAFGAEPSTNAIADDFKLPTEWKYNLGLTYATDDDYIFQADFLYTKKQDSATIIDGSIEQDGTLVDGRPVYEKLTVTDGDGNTTRRNFLKNDFILTNAPEDGDSTTISFAMNKEYDNGLDVFVGYAFNESTEYNPMTSAVSFSNYSNVSVSDPLNPGIATSNYEVPHNFTFNLRYSAEFMSGYDTTFSLFGSRKKGRPYSLTYQNLRINEDTNAFRQLVYIPTVEEYGSAVKFASDAVQADFDQFVADFGLEGERGSILSRNSLESDWSTRVDFRIDQEIPGFIKGHSGNVFLVVKNLGNLLNDDWGVTNQGPFNSAAVIDADIEDDGTYTYNEIDTSAASQSPFQTQSLWQVRLGVKYRF</sequence>
<dbReference type="RefSeq" id="WP_235313609.1">
    <property type="nucleotide sequence ID" value="NZ_JAKGAS010000008.1"/>
</dbReference>
<evidence type="ECO:0000256" key="1">
    <source>
        <dbReference type="ARBA" id="ARBA00004442"/>
    </source>
</evidence>
<feature type="domain" description="TonB-dependent transporter Oar-like beta-barrel" evidence="5">
    <location>
        <begin position="245"/>
        <end position="310"/>
    </location>
</feature>
<comment type="subcellular location">
    <subcellularLocation>
        <location evidence="1">Cell outer membrane</location>
    </subcellularLocation>
</comment>
<keyword evidence="3" id="KW-0998">Cell outer membrane</keyword>
<dbReference type="SUPFAM" id="SSF49452">
    <property type="entry name" value="Starch-binding domain-like"/>
    <property type="match status" value="1"/>
</dbReference>
<dbReference type="InterPro" id="IPR036942">
    <property type="entry name" value="Beta-barrel_TonB_sf"/>
</dbReference>
<evidence type="ECO:0000313" key="7">
    <source>
        <dbReference type="Proteomes" id="UP001521137"/>
    </source>
</evidence>
<keyword evidence="6" id="KW-0675">Receptor</keyword>
<gene>
    <name evidence="6" type="ORF">L0668_15435</name>
</gene>
<dbReference type="InterPro" id="IPR057601">
    <property type="entry name" value="Oar-like_b-barrel"/>
</dbReference>
<feature type="chain" id="PRO_5045135754" evidence="4">
    <location>
        <begin position="27"/>
        <end position="1069"/>
    </location>
</feature>
<dbReference type="Pfam" id="PF13620">
    <property type="entry name" value="CarboxypepD_reg"/>
    <property type="match status" value="1"/>
</dbReference>
<reference evidence="6 7" key="1">
    <citation type="submission" date="2022-01" db="EMBL/GenBank/DDBJ databases">
        <title>Paraglaciecola sp. G1-23.</title>
        <authorList>
            <person name="Jin M.S."/>
            <person name="Han D.M."/>
            <person name="Kim H.M."/>
            <person name="Jeon C.O."/>
        </authorList>
    </citation>
    <scope>NUCLEOTIDE SEQUENCE [LARGE SCALE GENOMIC DNA]</scope>
    <source>
        <strain evidence="6 7">G1-23</strain>
    </source>
</reference>
<keyword evidence="2" id="KW-0472">Membrane</keyword>
<comment type="caution">
    <text evidence="6">The sequence shown here is derived from an EMBL/GenBank/DDBJ whole genome shotgun (WGS) entry which is preliminary data.</text>
</comment>
<evidence type="ECO:0000256" key="2">
    <source>
        <dbReference type="ARBA" id="ARBA00023136"/>
    </source>
</evidence>
<keyword evidence="7" id="KW-1185">Reference proteome</keyword>
<dbReference type="EMBL" id="JAKGAS010000008">
    <property type="protein sequence ID" value="MCF2949512.1"/>
    <property type="molecule type" value="Genomic_DNA"/>
</dbReference>
<dbReference type="InterPro" id="IPR013784">
    <property type="entry name" value="Carb-bd-like_fold"/>
</dbReference>
<accession>A0ABS9D964</accession>
<protein>
    <submittedName>
        <fullName evidence="6">TonB-dependent receptor</fullName>
    </submittedName>
</protein>
<evidence type="ECO:0000259" key="5">
    <source>
        <dbReference type="Pfam" id="PF25183"/>
    </source>
</evidence>
<dbReference type="SUPFAM" id="SSF56935">
    <property type="entry name" value="Porins"/>
    <property type="match status" value="1"/>
</dbReference>
<evidence type="ECO:0000256" key="3">
    <source>
        <dbReference type="ARBA" id="ARBA00023237"/>
    </source>
</evidence>
<feature type="domain" description="TonB-dependent transporter Oar-like beta-barrel" evidence="5">
    <location>
        <begin position="353"/>
        <end position="914"/>
    </location>
</feature>
<dbReference type="Proteomes" id="UP001521137">
    <property type="component" value="Unassembled WGS sequence"/>
</dbReference>